<keyword evidence="1" id="KW-0812">Transmembrane</keyword>
<gene>
    <name evidence="2" type="ORF">UFOPK2921_01418</name>
</gene>
<evidence type="ECO:0000313" key="2">
    <source>
        <dbReference type="EMBL" id="CAB4790321.1"/>
    </source>
</evidence>
<proteinExistence type="predicted"/>
<sequence>MNNDHDLPVAPARRRRINIETLVISLGLSIGVLLIVLGVNSATTGRDALGYPDAIVDISPAPNDRQVLSQTEVNVDLQDGYEAVLILDDIEIPTERLDSLASQIVKPGEQIVLPATAIYDQGNSRIRFEPTEGAVIESYTVGVHQVEILYWRIEDGRNSARSYTWTFEVL</sequence>
<evidence type="ECO:0000256" key="1">
    <source>
        <dbReference type="SAM" id="Phobius"/>
    </source>
</evidence>
<keyword evidence="1" id="KW-0472">Membrane</keyword>
<organism evidence="2">
    <name type="scientific">freshwater metagenome</name>
    <dbReference type="NCBI Taxonomy" id="449393"/>
    <lineage>
        <taxon>unclassified sequences</taxon>
        <taxon>metagenomes</taxon>
        <taxon>ecological metagenomes</taxon>
    </lineage>
</organism>
<dbReference type="AlphaFoldDB" id="A0A6J6WYV7"/>
<reference evidence="2" key="1">
    <citation type="submission" date="2020-05" db="EMBL/GenBank/DDBJ databases">
        <authorList>
            <person name="Chiriac C."/>
            <person name="Salcher M."/>
            <person name="Ghai R."/>
            <person name="Kavagutti S V."/>
        </authorList>
    </citation>
    <scope>NUCLEOTIDE SEQUENCE</scope>
</reference>
<name>A0A6J6WYV7_9ZZZZ</name>
<dbReference type="EMBL" id="CAEZZV010000242">
    <property type="protein sequence ID" value="CAB4790321.1"/>
    <property type="molecule type" value="Genomic_DNA"/>
</dbReference>
<feature type="transmembrane region" description="Helical" evidence="1">
    <location>
        <begin position="21"/>
        <end position="39"/>
    </location>
</feature>
<keyword evidence="1" id="KW-1133">Transmembrane helix</keyword>
<protein>
    <submittedName>
        <fullName evidence="2">Unannotated protein</fullName>
    </submittedName>
</protein>
<accession>A0A6J6WYV7</accession>